<name>A0AAD8GFZ5_ACIOX</name>
<evidence type="ECO:0008006" key="3">
    <source>
        <dbReference type="Google" id="ProtNLM"/>
    </source>
</evidence>
<accession>A0AAD8GFZ5</accession>
<organism evidence="1 2">
    <name type="scientific">Acipenser oxyrinchus oxyrinchus</name>
    <dbReference type="NCBI Taxonomy" id="40147"/>
    <lineage>
        <taxon>Eukaryota</taxon>
        <taxon>Metazoa</taxon>
        <taxon>Chordata</taxon>
        <taxon>Craniata</taxon>
        <taxon>Vertebrata</taxon>
        <taxon>Euteleostomi</taxon>
        <taxon>Actinopterygii</taxon>
        <taxon>Chondrostei</taxon>
        <taxon>Acipenseriformes</taxon>
        <taxon>Acipenseridae</taxon>
        <taxon>Acipenser</taxon>
    </lineage>
</organism>
<sequence>MKPISTISAGCKTYVFFSVDSSRPDFKVIIERLHDHNGHDPSDLTDLHCSTVTPELVKFTNGSLLVSFMVDKDYEEINALHKTFPGTKILLCWFHVRQVFSPH</sequence>
<protein>
    <recommendedName>
        <fullName evidence="3">MULE transposase domain-containing protein</fullName>
    </recommendedName>
</protein>
<reference evidence="1" key="1">
    <citation type="submission" date="2022-02" db="EMBL/GenBank/DDBJ databases">
        <title>Atlantic sturgeon de novo genome assembly.</title>
        <authorList>
            <person name="Stock M."/>
            <person name="Klopp C."/>
            <person name="Guiguen Y."/>
            <person name="Cabau C."/>
            <person name="Parinello H."/>
            <person name="Santidrian Yebra-Pimentel E."/>
            <person name="Kuhl H."/>
            <person name="Dirks R.P."/>
            <person name="Guessner J."/>
            <person name="Wuertz S."/>
            <person name="Du K."/>
            <person name="Schartl M."/>
        </authorList>
    </citation>
    <scope>NUCLEOTIDE SEQUENCE</scope>
    <source>
        <strain evidence="1">STURGEONOMICS-FGT-2020</strain>
        <tissue evidence="1">Whole blood</tissue>
    </source>
</reference>
<evidence type="ECO:0000313" key="2">
    <source>
        <dbReference type="Proteomes" id="UP001230051"/>
    </source>
</evidence>
<dbReference type="Proteomes" id="UP001230051">
    <property type="component" value="Unassembled WGS sequence"/>
</dbReference>
<comment type="caution">
    <text evidence="1">The sequence shown here is derived from an EMBL/GenBank/DDBJ whole genome shotgun (WGS) entry which is preliminary data.</text>
</comment>
<gene>
    <name evidence="1" type="ORF">AOXY_G3666</name>
</gene>
<proteinExistence type="predicted"/>
<keyword evidence="2" id="KW-1185">Reference proteome</keyword>
<dbReference type="AlphaFoldDB" id="A0AAD8GFZ5"/>
<evidence type="ECO:0000313" key="1">
    <source>
        <dbReference type="EMBL" id="KAK1173529.1"/>
    </source>
</evidence>
<dbReference type="EMBL" id="JAGXEW010000003">
    <property type="protein sequence ID" value="KAK1173529.1"/>
    <property type="molecule type" value="Genomic_DNA"/>
</dbReference>